<sequence length="333" mass="37328">MQYHSTADYPNCPLHGLVVPQAVHRASPPYPSFPPIMFYEGQSYGASLQGTLNGLSAIPDRDVRPTTTATSTKIKIRLSWPGYMEFSKDINAKEHNRAGNSIPKWKLALCVAQVVNAFYSANVDAIDHHGDWDIRRIPFERLRLLELRQVSTGSWQPSDHHSFVDSPNASGYVVPQMVYQVPGSENNLGPAISFVQHGQPGVLVGQAIRPTFCRGDPASTGMLDGNVEVDVRYTNPMIKIRIEWPGCQPYALAISFEEKIEGVTRTRRITKGVLAHRVSGVIERFRHEFQRSDSWRENEAWAPNRFELGRFVIHELRNVAIGSYQPVIVISAP</sequence>
<proteinExistence type="predicted"/>
<gene>
    <name evidence="1" type="ORF">BDY19DRAFT_991016</name>
</gene>
<protein>
    <submittedName>
        <fullName evidence="1">Uncharacterized protein</fullName>
    </submittedName>
</protein>
<keyword evidence="2" id="KW-1185">Reference proteome</keyword>
<accession>A0ACB8UDI7</accession>
<organism evidence="1 2">
    <name type="scientific">Irpex rosettiformis</name>
    <dbReference type="NCBI Taxonomy" id="378272"/>
    <lineage>
        <taxon>Eukaryota</taxon>
        <taxon>Fungi</taxon>
        <taxon>Dikarya</taxon>
        <taxon>Basidiomycota</taxon>
        <taxon>Agaricomycotina</taxon>
        <taxon>Agaricomycetes</taxon>
        <taxon>Polyporales</taxon>
        <taxon>Irpicaceae</taxon>
        <taxon>Irpex</taxon>
    </lineage>
</organism>
<dbReference type="EMBL" id="MU274904">
    <property type="protein sequence ID" value="KAI0092299.1"/>
    <property type="molecule type" value="Genomic_DNA"/>
</dbReference>
<evidence type="ECO:0000313" key="2">
    <source>
        <dbReference type="Proteomes" id="UP001055072"/>
    </source>
</evidence>
<comment type="caution">
    <text evidence="1">The sequence shown here is derived from an EMBL/GenBank/DDBJ whole genome shotgun (WGS) entry which is preliminary data.</text>
</comment>
<dbReference type="Proteomes" id="UP001055072">
    <property type="component" value="Unassembled WGS sequence"/>
</dbReference>
<evidence type="ECO:0000313" key="1">
    <source>
        <dbReference type="EMBL" id="KAI0092299.1"/>
    </source>
</evidence>
<reference evidence="1" key="1">
    <citation type="journal article" date="2021" name="Environ. Microbiol.">
        <title>Gene family expansions and transcriptome signatures uncover fungal adaptations to wood decay.</title>
        <authorList>
            <person name="Hage H."/>
            <person name="Miyauchi S."/>
            <person name="Viragh M."/>
            <person name="Drula E."/>
            <person name="Min B."/>
            <person name="Chaduli D."/>
            <person name="Navarro D."/>
            <person name="Favel A."/>
            <person name="Norest M."/>
            <person name="Lesage-Meessen L."/>
            <person name="Balint B."/>
            <person name="Merenyi Z."/>
            <person name="de Eugenio L."/>
            <person name="Morin E."/>
            <person name="Martinez A.T."/>
            <person name="Baldrian P."/>
            <person name="Stursova M."/>
            <person name="Martinez M.J."/>
            <person name="Novotny C."/>
            <person name="Magnuson J.K."/>
            <person name="Spatafora J.W."/>
            <person name="Maurice S."/>
            <person name="Pangilinan J."/>
            <person name="Andreopoulos W."/>
            <person name="LaButti K."/>
            <person name="Hundley H."/>
            <person name="Na H."/>
            <person name="Kuo A."/>
            <person name="Barry K."/>
            <person name="Lipzen A."/>
            <person name="Henrissat B."/>
            <person name="Riley R."/>
            <person name="Ahrendt S."/>
            <person name="Nagy L.G."/>
            <person name="Grigoriev I.V."/>
            <person name="Martin F."/>
            <person name="Rosso M.N."/>
        </authorList>
    </citation>
    <scope>NUCLEOTIDE SEQUENCE</scope>
    <source>
        <strain evidence="1">CBS 384.51</strain>
    </source>
</reference>
<name>A0ACB8UDI7_9APHY</name>